<gene>
    <name evidence="2" type="ORF">CRG98_004693</name>
</gene>
<feature type="non-terminal residue" evidence="2">
    <location>
        <position position="1"/>
    </location>
</feature>
<dbReference type="EMBL" id="PGOL01000189">
    <property type="protein sequence ID" value="PKI74921.1"/>
    <property type="molecule type" value="Genomic_DNA"/>
</dbReference>
<reference evidence="2 3" key="1">
    <citation type="submission" date="2017-11" db="EMBL/GenBank/DDBJ databases">
        <title>De-novo sequencing of pomegranate (Punica granatum L.) genome.</title>
        <authorList>
            <person name="Akparov Z."/>
            <person name="Amiraslanov A."/>
            <person name="Hajiyeva S."/>
            <person name="Abbasov M."/>
            <person name="Kaur K."/>
            <person name="Hamwieh A."/>
            <person name="Solovyev V."/>
            <person name="Salamov A."/>
            <person name="Braich B."/>
            <person name="Kosarev P."/>
            <person name="Mahmoud A."/>
            <person name="Hajiyev E."/>
            <person name="Babayeva S."/>
            <person name="Izzatullayeva V."/>
            <person name="Mammadov A."/>
            <person name="Mammadov A."/>
            <person name="Sharifova S."/>
            <person name="Ojaghi J."/>
            <person name="Eynullazada K."/>
            <person name="Bayramov B."/>
            <person name="Abdulazimova A."/>
            <person name="Shahmuradov I."/>
        </authorList>
    </citation>
    <scope>NUCLEOTIDE SEQUENCE [LARGE SCALE GENOMIC DNA]</scope>
    <source>
        <strain evidence="3">cv. AG2017</strain>
        <tissue evidence="2">Leaf</tissue>
    </source>
</reference>
<proteinExistence type="predicted"/>
<dbReference type="Proteomes" id="UP000233551">
    <property type="component" value="Unassembled WGS sequence"/>
</dbReference>
<feature type="compositionally biased region" description="Basic and acidic residues" evidence="1">
    <location>
        <begin position="57"/>
        <end position="81"/>
    </location>
</feature>
<comment type="caution">
    <text evidence="2">The sequence shown here is derived from an EMBL/GenBank/DDBJ whole genome shotgun (WGS) entry which is preliminary data.</text>
</comment>
<sequence length="104" mass="11983">EIVKEKIMQDSTIGTKGAGRTQRYCARMPPINRGWSEWIGEKGGLRGRLGELSWASSKEKENGDNGRNDRDRRERERERRFEGNVEECRCSDADVKTVMLVCHL</sequence>
<name>A0A2I0L2I5_PUNGR</name>
<dbReference type="AlphaFoldDB" id="A0A2I0L2I5"/>
<evidence type="ECO:0000313" key="2">
    <source>
        <dbReference type="EMBL" id="PKI74921.1"/>
    </source>
</evidence>
<evidence type="ECO:0000256" key="1">
    <source>
        <dbReference type="SAM" id="MobiDB-lite"/>
    </source>
</evidence>
<feature type="region of interest" description="Disordered" evidence="1">
    <location>
        <begin position="51"/>
        <end position="81"/>
    </location>
</feature>
<accession>A0A2I0L2I5</accession>
<organism evidence="2 3">
    <name type="scientific">Punica granatum</name>
    <name type="common">Pomegranate</name>
    <dbReference type="NCBI Taxonomy" id="22663"/>
    <lineage>
        <taxon>Eukaryota</taxon>
        <taxon>Viridiplantae</taxon>
        <taxon>Streptophyta</taxon>
        <taxon>Embryophyta</taxon>
        <taxon>Tracheophyta</taxon>
        <taxon>Spermatophyta</taxon>
        <taxon>Magnoliopsida</taxon>
        <taxon>eudicotyledons</taxon>
        <taxon>Gunneridae</taxon>
        <taxon>Pentapetalae</taxon>
        <taxon>rosids</taxon>
        <taxon>malvids</taxon>
        <taxon>Myrtales</taxon>
        <taxon>Lythraceae</taxon>
        <taxon>Punica</taxon>
    </lineage>
</organism>
<keyword evidence="3" id="KW-1185">Reference proteome</keyword>
<evidence type="ECO:0000313" key="3">
    <source>
        <dbReference type="Proteomes" id="UP000233551"/>
    </source>
</evidence>
<protein>
    <submittedName>
        <fullName evidence="2">Uncharacterized protein</fullName>
    </submittedName>
</protein>